<evidence type="ECO:0000256" key="3">
    <source>
        <dbReference type="ARBA" id="ARBA00023163"/>
    </source>
</evidence>
<dbReference type="SMART" id="SM00347">
    <property type="entry name" value="HTH_MARR"/>
    <property type="match status" value="1"/>
</dbReference>
<evidence type="ECO:0000313" key="6">
    <source>
        <dbReference type="Proteomes" id="UP000653358"/>
    </source>
</evidence>
<comment type="caution">
    <text evidence="5">The sequence shown here is derived from an EMBL/GenBank/DDBJ whole genome shotgun (WGS) entry which is preliminary data.</text>
</comment>
<dbReference type="PRINTS" id="PR00598">
    <property type="entry name" value="HTHMARR"/>
</dbReference>
<evidence type="ECO:0000256" key="2">
    <source>
        <dbReference type="ARBA" id="ARBA00023125"/>
    </source>
</evidence>
<keyword evidence="1" id="KW-0805">Transcription regulation</keyword>
<name>A0ABR6WN40_9FIRM</name>
<dbReference type="SUPFAM" id="SSF46785">
    <property type="entry name" value="Winged helix' DNA-binding domain"/>
    <property type="match status" value="1"/>
</dbReference>
<keyword evidence="6" id="KW-1185">Reference proteome</keyword>
<protein>
    <submittedName>
        <fullName evidence="5">MarR family transcriptional regulator</fullName>
    </submittedName>
</protein>
<gene>
    <name evidence="5" type="ORF">GH807_12825</name>
</gene>
<dbReference type="InterPro" id="IPR036388">
    <property type="entry name" value="WH-like_DNA-bd_sf"/>
</dbReference>
<dbReference type="Proteomes" id="UP000653358">
    <property type="component" value="Unassembled WGS sequence"/>
</dbReference>
<feature type="domain" description="HTH marR-type" evidence="4">
    <location>
        <begin position="30"/>
        <end position="164"/>
    </location>
</feature>
<keyword evidence="2" id="KW-0238">DNA-binding</keyword>
<dbReference type="Pfam" id="PF01047">
    <property type="entry name" value="MarR"/>
    <property type="match status" value="1"/>
</dbReference>
<evidence type="ECO:0000256" key="1">
    <source>
        <dbReference type="ARBA" id="ARBA00023015"/>
    </source>
</evidence>
<keyword evidence="3" id="KW-0804">Transcription</keyword>
<dbReference type="InterPro" id="IPR023187">
    <property type="entry name" value="Tscrpt_reg_MarR-type_CS"/>
</dbReference>
<evidence type="ECO:0000259" key="4">
    <source>
        <dbReference type="PROSITE" id="PS50995"/>
    </source>
</evidence>
<dbReference type="EMBL" id="WJBB01000017">
    <property type="protein sequence ID" value="MBC3797928.1"/>
    <property type="molecule type" value="Genomic_DNA"/>
</dbReference>
<proteinExistence type="predicted"/>
<dbReference type="PANTHER" id="PTHR42756:SF1">
    <property type="entry name" value="TRANSCRIPTIONAL REPRESSOR OF EMRAB OPERON"/>
    <property type="match status" value="1"/>
</dbReference>
<dbReference type="InterPro" id="IPR000835">
    <property type="entry name" value="HTH_MarR-typ"/>
</dbReference>
<dbReference type="InterPro" id="IPR036390">
    <property type="entry name" value="WH_DNA-bd_sf"/>
</dbReference>
<organism evidence="5 6">
    <name type="scientific">Acetobacterium tundrae</name>
    <dbReference type="NCBI Taxonomy" id="132932"/>
    <lineage>
        <taxon>Bacteria</taxon>
        <taxon>Bacillati</taxon>
        <taxon>Bacillota</taxon>
        <taxon>Clostridia</taxon>
        <taxon>Eubacteriales</taxon>
        <taxon>Eubacteriaceae</taxon>
        <taxon>Acetobacterium</taxon>
    </lineage>
</organism>
<sequence>MPININLRDIPTRELLLAYKEEMSEINITNVLLYLDFQKVARDLSKNYDSFIETFQLTEAKFTLMMLLYRENSKSLTPIELSKKAGVKKATITGLLAGLEKSEFIIREKNINDGRSTMIVLSKKGIAKLKEFLPYNYLKANKMMDVLSDVEKENLQLILNKIKGDTNNE</sequence>
<dbReference type="PANTHER" id="PTHR42756">
    <property type="entry name" value="TRANSCRIPTIONAL REGULATOR, MARR"/>
    <property type="match status" value="1"/>
</dbReference>
<reference evidence="5 6" key="1">
    <citation type="journal article" date="2020" name="mSystems">
        <title>Defining Genomic and Predicted Metabolic Features of the Acetobacterium Genus.</title>
        <authorList>
            <person name="Ross D.E."/>
            <person name="Marshall C.W."/>
            <person name="Gulliver D."/>
            <person name="May H.D."/>
            <person name="Norman R.S."/>
        </authorList>
    </citation>
    <scope>NUCLEOTIDE SEQUENCE [LARGE SCALE GENOMIC DNA]</scope>
    <source>
        <strain evidence="5 6">DSM 9173</strain>
    </source>
</reference>
<evidence type="ECO:0000313" key="5">
    <source>
        <dbReference type="EMBL" id="MBC3797928.1"/>
    </source>
</evidence>
<accession>A0ABR6WN40</accession>
<dbReference type="PROSITE" id="PS01117">
    <property type="entry name" value="HTH_MARR_1"/>
    <property type="match status" value="1"/>
</dbReference>
<dbReference type="RefSeq" id="WP_148605775.1">
    <property type="nucleotide sequence ID" value="NZ_RXYB01000025.1"/>
</dbReference>
<dbReference type="Gene3D" id="1.10.10.10">
    <property type="entry name" value="Winged helix-like DNA-binding domain superfamily/Winged helix DNA-binding domain"/>
    <property type="match status" value="1"/>
</dbReference>
<dbReference type="PROSITE" id="PS50995">
    <property type="entry name" value="HTH_MARR_2"/>
    <property type="match status" value="1"/>
</dbReference>